<gene>
    <name evidence="2" type="ORF">A2909_01995</name>
</gene>
<feature type="transmembrane region" description="Helical" evidence="1">
    <location>
        <begin position="6"/>
        <end position="27"/>
    </location>
</feature>
<dbReference type="Proteomes" id="UP000178302">
    <property type="component" value="Unassembled WGS sequence"/>
</dbReference>
<accession>A0A1G2LQ59</accession>
<comment type="caution">
    <text evidence="2">The sequence shown here is derived from an EMBL/GenBank/DDBJ whole genome shotgun (WGS) entry which is preliminary data.</text>
</comment>
<reference evidence="2 3" key="1">
    <citation type="journal article" date="2016" name="Nat. Commun.">
        <title>Thousands of microbial genomes shed light on interconnected biogeochemical processes in an aquifer system.</title>
        <authorList>
            <person name="Anantharaman K."/>
            <person name="Brown C.T."/>
            <person name="Hug L.A."/>
            <person name="Sharon I."/>
            <person name="Castelle C.J."/>
            <person name="Probst A.J."/>
            <person name="Thomas B.C."/>
            <person name="Singh A."/>
            <person name="Wilkins M.J."/>
            <person name="Karaoz U."/>
            <person name="Brodie E.L."/>
            <person name="Williams K.H."/>
            <person name="Hubbard S.S."/>
            <person name="Banfield J.F."/>
        </authorList>
    </citation>
    <scope>NUCLEOTIDE SEQUENCE [LARGE SCALE GENOMIC DNA]</scope>
</reference>
<protein>
    <recommendedName>
        <fullName evidence="4">DUF5671 domain-containing protein</fullName>
    </recommendedName>
</protein>
<proteinExistence type="predicted"/>
<evidence type="ECO:0008006" key="4">
    <source>
        <dbReference type="Google" id="ProtNLM"/>
    </source>
</evidence>
<name>A0A1G2LQ59_9BACT</name>
<organism evidence="2 3">
    <name type="scientific">Candidatus Tagabacteria bacterium RIFCSPLOWO2_01_FULL_39_11</name>
    <dbReference type="NCBI Taxonomy" id="1802295"/>
    <lineage>
        <taxon>Bacteria</taxon>
        <taxon>Candidatus Tagaibacteriota</taxon>
    </lineage>
</organism>
<keyword evidence="1" id="KW-0812">Transmembrane</keyword>
<evidence type="ECO:0000313" key="3">
    <source>
        <dbReference type="Proteomes" id="UP000178302"/>
    </source>
</evidence>
<keyword evidence="1" id="KW-1133">Transmembrane helix</keyword>
<dbReference type="AlphaFoldDB" id="A0A1G2LQ59"/>
<dbReference type="EMBL" id="MHQZ01000024">
    <property type="protein sequence ID" value="OHA13770.1"/>
    <property type="molecule type" value="Genomic_DNA"/>
</dbReference>
<evidence type="ECO:0000256" key="1">
    <source>
        <dbReference type="SAM" id="Phobius"/>
    </source>
</evidence>
<evidence type="ECO:0000313" key="2">
    <source>
        <dbReference type="EMBL" id="OHA13770.1"/>
    </source>
</evidence>
<keyword evidence="1" id="KW-0472">Membrane</keyword>
<feature type="transmembrane region" description="Helical" evidence="1">
    <location>
        <begin position="83"/>
        <end position="101"/>
    </location>
</feature>
<sequence length="108" mass="12308">MHWLKFIFITALVVIFVGTSFIAIFGAGKVLTALFKAYVFKAETCEYGPSKLRPVAIEDPVKQEFEEPKRECKIDYNRAKEDIAEGLAMFIISTPIAFILFRKTKNLL</sequence>